<evidence type="ECO:0000256" key="1">
    <source>
        <dbReference type="SAM" id="MobiDB-lite"/>
    </source>
</evidence>
<sequence>MPLPVPRLPIPLLPVPLPRLPWLRGALAWMIVGTYVALSEVNGLLDQVLLPGGRTTSPTSLTSPGAPFAWGETVSDWQSLLQSRSDLPSHAWITTYAALDLCFIALYGTVGLLLRRRANVSVIELTPTGEATWERSARWARVGSVVLLAAAVDVTENAAMLIALKASEAATVLPGITALKWVLILGASVLAVRAHNEDRRTRWELGLAPARVAVGWAKAAYAQRFSLLIVLPLALLGLGKGPDLLEQIPDIERRWAEQRGWAHLLWASVATVLVAGTIFVLGRMRSHNVVMRASATVPDPHTKPVLWLWWASPVAVLLLAGIANARGVSPTSSRVALFASVPFVIAAVSTAVRWVNYTFCPDATGRMTTASDLPTWVSRKTKPSASIEQAQRAIALGDGLAIALIMLPGVGLIRAFAGEVALGDRPAMASWLLALGIVICVFGWPIAAFAIDRLNHASSAPMPARRVWAAILRILTPGLTTSRQWLAPVLLGILVLAVIPFGSYAADVSQILGPIATFLVGVTIISGLVGTVVVILQQGGAPEFFWLPLVRRASAPVTTLLILATILGTVRGGGDDVHGIRTLPDFVPTQRHSWSQVLANWARANTCDIPLPDTNYNVRPLFVYAAEGGGIRAAVWTSLALDRLASMGKPGCTTALMSSGASGGAVGLAVASVLPPGHAAAATESMSGPEALSVATVGLTVTDIVYAATGVPIPARVGADWRWLDRAGQMEMAWERAVPKLESPFLSTAAPSGITGALVLNSTSATNRCRALVSQVELSGIKDPSSGTPAKSPIDDCTATGRSPASLDVVRLTDACGISLSTSTAAMLAARFPFVTPSAALCSAAANQQLVDGGYIENTGVGTVADLAPQWLPLVRNHNSRVLSMRSGTLWVPVLVYFDNGRGSDLAARPSSRTQEFLVPPKTYLGGTKVLFGADAQLRRVQQLFAADQLFAGRGSAAAITAVNKWRPTTTYVAYQATAPSTSAPLGWVLSEASYKALERAAKNQPRLARKGDTPADQSPASGLGVMQEKGYGSLTDLGSLFGE</sequence>
<feature type="transmembrane region" description="Helical" evidence="2">
    <location>
        <begin position="170"/>
        <end position="192"/>
    </location>
</feature>
<protein>
    <recommendedName>
        <fullName evidence="5">PNPLA domain-containing protein</fullName>
    </recommendedName>
</protein>
<feature type="transmembrane region" description="Helical" evidence="2">
    <location>
        <begin position="335"/>
        <end position="356"/>
    </location>
</feature>
<gene>
    <name evidence="3" type="ORF">BN13_10037</name>
</gene>
<feature type="transmembrane region" description="Helical" evidence="2">
    <location>
        <begin position="511"/>
        <end position="536"/>
    </location>
</feature>
<keyword evidence="2" id="KW-0812">Transmembrane</keyword>
<feature type="transmembrane region" description="Helical" evidence="2">
    <location>
        <begin position="393"/>
        <end position="417"/>
    </location>
</feature>
<name>A0A077M415_9MICO</name>
<evidence type="ECO:0000313" key="3">
    <source>
        <dbReference type="EMBL" id="CCI51299.1"/>
    </source>
</evidence>
<organism evidence="3 4">
    <name type="scientific">Nostocoides jenkinsii Ben 74</name>
    <dbReference type="NCBI Taxonomy" id="1193518"/>
    <lineage>
        <taxon>Bacteria</taxon>
        <taxon>Bacillati</taxon>
        <taxon>Actinomycetota</taxon>
        <taxon>Actinomycetes</taxon>
        <taxon>Micrococcales</taxon>
        <taxon>Intrasporangiaceae</taxon>
        <taxon>Nostocoides</taxon>
    </lineage>
</organism>
<feature type="transmembrane region" description="Helical" evidence="2">
    <location>
        <begin position="305"/>
        <end position="323"/>
    </location>
</feature>
<feature type="transmembrane region" description="Helical" evidence="2">
    <location>
        <begin position="91"/>
        <end position="114"/>
    </location>
</feature>
<keyword evidence="2" id="KW-0472">Membrane</keyword>
<keyword evidence="2" id="KW-1133">Transmembrane helix</keyword>
<feature type="transmembrane region" description="Helical" evidence="2">
    <location>
        <begin position="485"/>
        <end position="505"/>
    </location>
</feature>
<feature type="region of interest" description="Disordered" evidence="1">
    <location>
        <begin position="1004"/>
        <end position="1044"/>
    </location>
</feature>
<dbReference type="EMBL" id="CAJC01000001">
    <property type="protein sequence ID" value="CCI51299.1"/>
    <property type="molecule type" value="Genomic_DNA"/>
</dbReference>
<evidence type="ECO:0008006" key="5">
    <source>
        <dbReference type="Google" id="ProtNLM"/>
    </source>
</evidence>
<feature type="transmembrane region" description="Helical" evidence="2">
    <location>
        <begin position="261"/>
        <end position="284"/>
    </location>
</feature>
<evidence type="ECO:0000313" key="4">
    <source>
        <dbReference type="Proteomes" id="UP000035720"/>
    </source>
</evidence>
<keyword evidence="4" id="KW-1185">Reference proteome</keyword>
<feature type="transmembrane region" description="Helical" evidence="2">
    <location>
        <begin position="145"/>
        <end position="164"/>
    </location>
</feature>
<dbReference type="AlphaFoldDB" id="A0A077M415"/>
<feature type="transmembrane region" description="Helical" evidence="2">
    <location>
        <begin position="429"/>
        <end position="451"/>
    </location>
</feature>
<evidence type="ECO:0000256" key="2">
    <source>
        <dbReference type="SAM" id="Phobius"/>
    </source>
</evidence>
<reference evidence="3 4" key="1">
    <citation type="journal article" date="2013" name="ISME J.">
        <title>A metabolic model for members of the genus Tetrasphaera involved in enhanced biological phosphorus removal.</title>
        <authorList>
            <person name="Kristiansen R."/>
            <person name="Nguyen H.T.T."/>
            <person name="Saunders A.M."/>
            <person name="Nielsen J.L."/>
            <person name="Wimmer R."/>
            <person name="Le V.Q."/>
            <person name="McIlroy S.J."/>
            <person name="Petrovski S."/>
            <person name="Seviour R.J."/>
            <person name="Calteau A."/>
            <person name="Nielsen K.L."/>
            <person name="Nielsen P.H."/>
        </authorList>
    </citation>
    <scope>NUCLEOTIDE SEQUENCE [LARGE SCALE GENOMIC DNA]</scope>
    <source>
        <strain evidence="3 4">Ben 74</strain>
    </source>
</reference>
<dbReference type="STRING" id="1193518.BN13_10037"/>
<comment type="caution">
    <text evidence="3">The sequence shown here is derived from an EMBL/GenBank/DDBJ whole genome shotgun (WGS) entry which is preliminary data.</text>
</comment>
<proteinExistence type="predicted"/>
<accession>A0A077M415</accession>
<dbReference type="Proteomes" id="UP000035720">
    <property type="component" value="Unassembled WGS sequence"/>
</dbReference>